<dbReference type="RefSeq" id="WP_036783279.1">
    <property type="nucleotide sequence ID" value="NZ_AVBG01000006.1"/>
</dbReference>
<accession>A0A0A2UUB8</accession>
<protein>
    <submittedName>
        <fullName evidence="2">Uncharacterized protein</fullName>
    </submittedName>
</protein>
<sequence length="110" mass="12252">MKKIKKGLVTLALGAAFSIGAVFTADVDSAHANPTTYGPYYTSFSGAELQDSNWGTLARKCENAVYDYGSSISRSSTYVCQWYQVIERRVTSTNGWIEDVSYSPYYIYNL</sequence>
<dbReference type="OrthoDB" id="9858127at2"/>
<feature type="signal peptide" evidence="1">
    <location>
        <begin position="1"/>
        <end position="24"/>
    </location>
</feature>
<comment type="caution">
    <text evidence="2">The sequence shown here is derived from an EMBL/GenBank/DDBJ whole genome shotgun (WGS) entry which is preliminary data.</text>
</comment>
<evidence type="ECO:0000313" key="2">
    <source>
        <dbReference type="EMBL" id="KGP91529.1"/>
    </source>
</evidence>
<gene>
    <name evidence="2" type="ORF">N780_20115</name>
</gene>
<reference evidence="2 3" key="1">
    <citation type="submission" date="2013-08" db="EMBL/GenBank/DDBJ databases">
        <title>Genome of Pontibacillus chungwhensis.</title>
        <authorList>
            <person name="Wang Q."/>
            <person name="Wang G."/>
        </authorList>
    </citation>
    <scope>NUCLEOTIDE SEQUENCE [LARGE SCALE GENOMIC DNA]</scope>
    <source>
        <strain evidence="2 3">BH030062</strain>
    </source>
</reference>
<dbReference type="AlphaFoldDB" id="A0A0A2UUB8"/>
<feature type="chain" id="PRO_5039538287" evidence="1">
    <location>
        <begin position="25"/>
        <end position="110"/>
    </location>
</feature>
<evidence type="ECO:0000313" key="3">
    <source>
        <dbReference type="Proteomes" id="UP000030153"/>
    </source>
</evidence>
<dbReference type="EMBL" id="AVBG01000006">
    <property type="protein sequence ID" value="KGP91529.1"/>
    <property type="molecule type" value="Genomic_DNA"/>
</dbReference>
<keyword evidence="3" id="KW-1185">Reference proteome</keyword>
<evidence type="ECO:0000256" key="1">
    <source>
        <dbReference type="SAM" id="SignalP"/>
    </source>
</evidence>
<organism evidence="2 3">
    <name type="scientific">Pontibacillus chungwhensis BH030062</name>
    <dbReference type="NCBI Taxonomy" id="1385513"/>
    <lineage>
        <taxon>Bacteria</taxon>
        <taxon>Bacillati</taxon>
        <taxon>Bacillota</taxon>
        <taxon>Bacilli</taxon>
        <taxon>Bacillales</taxon>
        <taxon>Bacillaceae</taxon>
        <taxon>Pontibacillus</taxon>
    </lineage>
</organism>
<dbReference type="Proteomes" id="UP000030153">
    <property type="component" value="Unassembled WGS sequence"/>
</dbReference>
<keyword evidence="1" id="KW-0732">Signal</keyword>
<proteinExistence type="predicted"/>
<name>A0A0A2UUB8_9BACI</name>